<comment type="similarity">
    <text evidence="2 12">Belongs to the ALAD family.</text>
</comment>
<dbReference type="AlphaFoldDB" id="A0A2R5GB39"/>
<organism evidence="13 14">
    <name type="scientific">Hondaea fermentalgiana</name>
    <dbReference type="NCBI Taxonomy" id="2315210"/>
    <lineage>
        <taxon>Eukaryota</taxon>
        <taxon>Sar</taxon>
        <taxon>Stramenopiles</taxon>
        <taxon>Bigyra</taxon>
        <taxon>Labyrinthulomycetes</taxon>
        <taxon>Thraustochytrida</taxon>
        <taxon>Thraustochytriidae</taxon>
        <taxon>Hondaea</taxon>
    </lineage>
</organism>
<evidence type="ECO:0000256" key="12">
    <source>
        <dbReference type="RuleBase" id="RU004161"/>
    </source>
</evidence>
<feature type="binding site" evidence="11">
    <location>
        <position position="294"/>
    </location>
    <ligand>
        <name>5-aminolevulinate</name>
        <dbReference type="ChEBI" id="CHEBI:356416"/>
        <label>2</label>
    </ligand>
</feature>
<dbReference type="InterPro" id="IPR001731">
    <property type="entry name" value="ALAD"/>
</dbReference>
<evidence type="ECO:0000256" key="10">
    <source>
        <dbReference type="PIRSR" id="PIRSR001415-1"/>
    </source>
</evidence>
<comment type="function">
    <text evidence="7">Catalyzes an early step in the biosynthesis of tetrapyrroles. Binds two molecules of 5-aminolevulinate per subunit, each at a distinct site, and catalyzes their condensation to form porphobilinogen.</text>
</comment>
<comment type="catalytic activity">
    <reaction evidence="9">
        <text>2 5-aminolevulinate = porphobilinogen + 2 H2O + H(+)</text>
        <dbReference type="Rhea" id="RHEA:24064"/>
        <dbReference type="ChEBI" id="CHEBI:15377"/>
        <dbReference type="ChEBI" id="CHEBI:15378"/>
        <dbReference type="ChEBI" id="CHEBI:58126"/>
        <dbReference type="ChEBI" id="CHEBI:356416"/>
        <dbReference type="EC" id="4.2.1.24"/>
    </reaction>
</comment>
<evidence type="ECO:0000256" key="7">
    <source>
        <dbReference type="ARBA" id="ARBA00025628"/>
    </source>
</evidence>
<comment type="caution">
    <text evidence="13">The sequence shown here is derived from an EMBL/GenBank/DDBJ whole genome shotgun (WGS) entry which is preliminary data.</text>
</comment>
<protein>
    <recommendedName>
        <fullName evidence="3">porphobilinogen synthase</fullName>
        <ecNumber evidence="3">4.2.1.24</ecNumber>
    </recommendedName>
    <alternativeName>
        <fullName evidence="8">Porphobilinogen synthase</fullName>
    </alternativeName>
</protein>
<dbReference type="Pfam" id="PF00490">
    <property type="entry name" value="ALAD"/>
    <property type="match status" value="1"/>
</dbReference>
<keyword evidence="6" id="KW-0627">Porphyrin biosynthesis</keyword>
<evidence type="ECO:0000256" key="9">
    <source>
        <dbReference type="ARBA" id="ARBA00047651"/>
    </source>
</evidence>
<reference evidence="13 14" key="1">
    <citation type="submission" date="2017-12" db="EMBL/GenBank/DDBJ databases">
        <title>Sequencing, de novo assembly and annotation of complete genome of a new Thraustochytrid species, strain FCC1311.</title>
        <authorList>
            <person name="Sedici K."/>
            <person name="Godart F."/>
            <person name="Aiese Cigliano R."/>
            <person name="Sanseverino W."/>
            <person name="Barakat M."/>
            <person name="Ortet P."/>
            <person name="Marechal E."/>
            <person name="Cagnac O."/>
            <person name="Amato A."/>
        </authorList>
    </citation>
    <scope>NUCLEOTIDE SEQUENCE [LARGE SCALE GENOMIC DNA]</scope>
</reference>
<proteinExistence type="inferred from homology"/>
<evidence type="ECO:0000256" key="11">
    <source>
        <dbReference type="PIRSR" id="PIRSR001415-2"/>
    </source>
</evidence>
<dbReference type="EC" id="4.2.1.24" evidence="3"/>
<comment type="pathway">
    <text evidence="1">Porphyrin-containing compound metabolism; protoporphyrin-IX biosynthesis; coproporphyrinogen-III from 5-aminolevulinate: step 1/4.</text>
</comment>
<dbReference type="OrthoDB" id="1530at2759"/>
<feature type="active site" description="Schiff-base intermediate with substrate" evidence="10">
    <location>
        <position position="216"/>
    </location>
</feature>
<feature type="binding site" evidence="11">
    <location>
        <position position="237"/>
    </location>
    <ligand>
        <name>5-aminolevulinate</name>
        <dbReference type="ChEBI" id="CHEBI:356416"/>
        <label>1</label>
    </ligand>
</feature>
<dbReference type="SUPFAM" id="SSF51569">
    <property type="entry name" value="Aldolase"/>
    <property type="match status" value="1"/>
</dbReference>
<dbReference type="PANTHER" id="PTHR11458">
    <property type="entry name" value="DELTA-AMINOLEVULINIC ACID DEHYDRATASE"/>
    <property type="match status" value="1"/>
</dbReference>
<feature type="active site" description="Schiff-base intermediate with substrate" evidence="10">
    <location>
        <position position="268"/>
    </location>
</feature>
<dbReference type="GO" id="GO:0006782">
    <property type="term" value="P:protoporphyrinogen IX biosynthetic process"/>
    <property type="evidence" value="ECO:0007669"/>
    <property type="project" value="UniProtKB-UniPathway"/>
</dbReference>
<evidence type="ECO:0000256" key="3">
    <source>
        <dbReference type="ARBA" id="ARBA00012053"/>
    </source>
</evidence>
<evidence type="ECO:0000256" key="8">
    <source>
        <dbReference type="ARBA" id="ARBA00032837"/>
    </source>
</evidence>
<name>A0A2R5GB39_9STRA</name>
<evidence type="ECO:0000256" key="4">
    <source>
        <dbReference type="ARBA" id="ARBA00023133"/>
    </source>
</evidence>
<dbReference type="GO" id="GO:0005829">
    <property type="term" value="C:cytosol"/>
    <property type="evidence" value="ECO:0007669"/>
    <property type="project" value="TreeGrafter"/>
</dbReference>
<dbReference type="InterPro" id="IPR013785">
    <property type="entry name" value="Aldolase_TIM"/>
</dbReference>
<dbReference type="Gene3D" id="3.20.20.70">
    <property type="entry name" value="Aldolase class I"/>
    <property type="match status" value="1"/>
</dbReference>
<evidence type="ECO:0000313" key="13">
    <source>
        <dbReference type="EMBL" id="GBG28226.1"/>
    </source>
</evidence>
<gene>
    <name evidence="13" type="ORF">FCC1311_044492</name>
</gene>
<feature type="binding site" evidence="11">
    <location>
        <position position="226"/>
    </location>
    <ligand>
        <name>5-aminolevulinate</name>
        <dbReference type="ChEBI" id="CHEBI:356416"/>
        <label>1</label>
    </ligand>
</feature>
<sequence length="345" mass="37874">MEPSRSFSEAGSGRATGLHASLHSSVSREWTEPHLHASQLVYPLFVTLEAEDKPIAGFSPNMQWGVGDGAEPYPGLIKHLRELGEKGLRSVMLFGVVKDKDPEGSMAAADDTPVIVATKAIRAALPEMLVMCDVCMCEYTSHGHCGVLREVAGDHEDVIDNERTIDILADVALAYAQAGAEYVCPSDMMDGRIHTIREKLDQNGFRHVGVMAYTSKKASTMYSPFRAAVDSTFTGHRKRYQQPVGSILHARQALARDESEGASVVLVKPALFYGDIIKEYAQRSVLPIACYIVSGEYVMLQDYAKRAGDLESVLKESHVGLLRAGASILITYFTPELLDMIPKWR</sequence>
<evidence type="ECO:0000256" key="5">
    <source>
        <dbReference type="ARBA" id="ARBA00023239"/>
    </source>
</evidence>
<dbReference type="GO" id="GO:0004655">
    <property type="term" value="F:porphobilinogen synthase activity"/>
    <property type="evidence" value="ECO:0007669"/>
    <property type="project" value="UniProtKB-EC"/>
</dbReference>
<keyword evidence="14" id="KW-1185">Reference proteome</keyword>
<keyword evidence="5" id="KW-0456">Lyase</keyword>
<dbReference type="SMART" id="SM01004">
    <property type="entry name" value="ALAD"/>
    <property type="match status" value="1"/>
</dbReference>
<accession>A0A2R5GB39</accession>
<evidence type="ECO:0000256" key="2">
    <source>
        <dbReference type="ARBA" id="ARBA00008055"/>
    </source>
</evidence>
<dbReference type="EMBL" id="BEYU01000040">
    <property type="protein sequence ID" value="GBG28226.1"/>
    <property type="molecule type" value="Genomic_DNA"/>
</dbReference>
<evidence type="ECO:0000256" key="6">
    <source>
        <dbReference type="ARBA" id="ARBA00023244"/>
    </source>
</evidence>
<dbReference type="FunCoup" id="A0A2R5GB39">
    <property type="interactions" value="234"/>
</dbReference>
<evidence type="ECO:0000256" key="1">
    <source>
        <dbReference type="ARBA" id="ARBA00004694"/>
    </source>
</evidence>
<evidence type="ECO:0000313" key="14">
    <source>
        <dbReference type="Proteomes" id="UP000241890"/>
    </source>
</evidence>
<dbReference type="InParanoid" id="A0A2R5GB39"/>
<dbReference type="Proteomes" id="UP000241890">
    <property type="component" value="Unassembled WGS sequence"/>
</dbReference>
<dbReference type="PIRSF" id="PIRSF001415">
    <property type="entry name" value="Porphbilin_synth"/>
    <property type="match status" value="1"/>
</dbReference>
<dbReference type="PANTHER" id="PTHR11458:SF0">
    <property type="entry name" value="DELTA-AMINOLEVULINIC ACID DEHYDRATASE"/>
    <property type="match status" value="1"/>
</dbReference>
<dbReference type="PRINTS" id="PR00144">
    <property type="entry name" value="DALDHYDRTASE"/>
</dbReference>
<dbReference type="GO" id="GO:0008270">
    <property type="term" value="F:zinc ion binding"/>
    <property type="evidence" value="ECO:0007669"/>
    <property type="project" value="TreeGrafter"/>
</dbReference>
<dbReference type="NCBIfam" id="NF006762">
    <property type="entry name" value="PRK09283.1"/>
    <property type="match status" value="1"/>
</dbReference>
<keyword evidence="4" id="KW-0350">Heme biosynthesis</keyword>
<dbReference type="UniPathway" id="UPA00251">
    <property type="reaction ID" value="UER00318"/>
</dbReference>
<feature type="binding site" evidence="11">
    <location>
        <position position="332"/>
    </location>
    <ligand>
        <name>5-aminolevulinate</name>
        <dbReference type="ChEBI" id="CHEBI:356416"/>
        <label>2</label>
    </ligand>
</feature>